<organism evidence="1 2">
    <name type="scientific">Candidatus Zambryskibacteria bacterium RIFOXYC1_FULL_39_10</name>
    <dbReference type="NCBI Taxonomy" id="1802779"/>
    <lineage>
        <taxon>Bacteria</taxon>
        <taxon>Candidatus Zambryskiibacteriota</taxon>
    </lineage>
</organism>
<protein>
    <submittedName>
        <fullName evidence="1">Uncharacterized protein</fullName>
    </submittedName>
</protein>
<sequence>MEIRPVIAYVEQKSKGYDGDDNPERDALYYFLRERCGYEVLLYDYDWYFREDLPRLKKYSQASQIILVMVCQQEYSNEHERVISQVRKELSAEMPIVVFPGGFGEQFKERSDDKVYTFYHTDAELIEFIKLLALKWKPPTTILGVGTEEERNLLLSQLENAYTKHYLQEDDERMFGTPDFNHSIVAEALRIGLLPTIFLKEEFDDTLEEDERVFIPSKPSVYRQELRRIQKMTPEERKCFADTILRAWGREPAEGGGVYVTRVNCGSKVNGYAIDPITLETLINHRFGLHHMTGEMLARRILNIEALRTRKYRWDLSEDEERDCKWRLITGLIFNEIPGFETPILQLRTHESNNDHIRKIARLLKNQQVFIPVDFYGAILGG</sequence>
<dbReference type="AlphaFoldDB" id="A0A1G2V2F6"/>
<accession>A0A1G2V2F6</accession>
<evidence type="ECO:0000313" key="2">
    <source>
        <dbReference type="Proteomes" id="UP000177697"/>
    </source>
</evidence>
<name>A0A1G2V2F6_9BACT</name>
<gene>
    <name evidence="1" type="ORF">A2431_00935</name>
</gene>
<dbReference type="EMBL" id="MHWW01000005">
    <property type="protein sequence ID" value="OHB15810.1"/>
    <property type="molecule type" value="Genomic_DNA"/>
</dbReference>
<comment type="caution">
    <text evidence="1">The sequence shown here is derived from an EMBL/GenBank/DDBJ whole genome shotgun (WGS) entry which is preliminary data.</text>
</comment>
<proteinExistence type="predicted"/>
<evidence type="ECO:0000313" key="1">
    <source>
        <dbReference type="EMBL" id="OHB15810.1"/>
    </source>
</evidence>
<dbReference type="Proteomes" id="UP000177697">
    <property type="component" value="Unassembled WGS sequence"/>
</dbReference>
<reference evidence="1 2" key="1">
    <citation type="journal article" date="2016" name="Nat. Commun.">
        <title>Thousands of microbial genomes shed light on interconnected biogeochemical processes in an aquifer system.</title>
        <authorList>
            <person name="Anantharaman K."/>
            <person name="Brown C.T."/>
            <person name="Hug L.A."/>
            <person name="Sharon I."/>
            <person name="Castelle C.J."/>
            <person name="Probst A.J."/>
            <person name="Thomas B.C."/>
            <person name="Singh A."/>
            <person name="Wilkins M.J."/>
            <person name="Karaoz U."/>
            <person name="Brodie E.L."/>
            <person name="Williams K.H."/>
            <person name="Hubbard S.S."/>
            <person name="Banfield J.F."/>
        </authorList>
    </citation>
    <scope>NUCLEOTIDE SEQUENCE [LARGE SCALE GENOMIC DNA]</scope>
</reference>